<dbReference type="OrthoDB" id="311718at2"/>
<feature type="domain" description="FAD dependent oxidoreductase" evidence="2">
    <location>
        <begin position="44"/>
        <end position="402"/>
    </location>
</feature>
<gene>
    <name evidence="3" type="ORF">A10D4_03035</name>
</gene>
<dbReference type="RefSeq" id="WP_008487647.1">
    <property type="nucleotide sequence ID" value="NZ_AMRG01000003.1"/>
</dbReference>
<dbReference type="EMBL" id="AMRG01000003">
    <property type="protein sequence ID" value="EKE85285.1"/>
    <property type="molecule type" value="Genomic_DNA"/>
</dbReference>
<accession>K2L685</accession>
<evidence type="ECO:0000313" key="4">
    <source>
        <dbReference type="Proteomes" id="UP000014115"/>
    </source>
</evidence>
<dbReference type="PANTHER" id="PTHR13847">
    <property type="entry name" value="SARCOSINE DEHYDROGENASE-RELATED"/>
    <property type="match status" value="1"/>
</dbReference>
<reference evidence="3 4" key="1">
    <citation type="journal article" date="2012" name="J. Bacteriol.">
        <title>Genome Sequence of Idiomarina xiamenensis Type Strain 10-D-4.</title>
        <authorList>
            <person name="Lai Q."/>
            <person name="Wang L."/>
            <person name="Wang W."/>
            <person name="Shao Z."/>
        </authorList>
    </citation>
    <scope>NUCLEOTIDE SEQUENCE [LARGE SCALE GENOMIC DNA]</scope>
    <source>
        <strain evidence="3 4">10-D-4</strain>
    </source>
</reference>
<protein>
    <submittedName>
        <fullName evidence="3">D-amino acid oxidase</fullName>
    </submittedName>
</protein>
<evidence type="ECO:0000313" key="3">
    <source>
        <dbReference type="EMBL" id="EKE85285.1"/>
    </source>
</evidence>
<dbReference type="STRING" id="740709.A10D4_03035"/>
<dbReference type="SUPFAM" id="SSF51905">
    <property type="entry name" value="FAD/NAD(P)-binding domain"/>
    <property type="match status" value="1"/>
</dbReference>
<dbReference type="InterPro" id="IPR036188">
    <property type="entry name" value="FAD/NAD-bd_sf"/>
</dbReference>
<evidence type="ECO:0000256" key="1">
    <source>
        <dbReference type="ARBA" id="ARBA00023002"/>
    </source>
</evidence>
<dbReference type="Gene3D" id="3.30.9.10">
    <property type="entry name" value="D-Amino Acid Oxidase, subunit A, domain 2"/>
    <property type="match status" value="1"/>
</dbReference>
<organism evidence="3 4">
    <name type="scientific">Idiomarina xiamenensis 10-D-4</name>
    <dbReference type="NCBI Taxonomy" id="740709"/>
    <lineage>
        <taxon>Bacteria</taxon>
        <taxon>Pseudomonadati</taxon>
        <taxon>Pseudomonadota</taxon>
        <taxon>Gammaproteobacteria</taxon>
        <taxon>Alteromonadales</taxon>
        <taxon>Idiomarinaceae</taxon>
        <taxon>Idiomarina</taxon>
    </lineage>
</organism>
<keyword evidence="4" id="KW-1185">Reference proteome</keyword>
<comment type="caution">
    <text evidence="3">The sequence shown here is derived from an EMBL/GenBank/DDBJ whole genome shotgun (WGS) entry which is preliminary data.</text>
</comment>
<dbReference type="eggNOG" id="COG0665">
    <property type="taxonomic scope" value="Bacteria"/>
</dbReference>
<dbReference type="GO" id="GO:0005737">
    <property type="term" value="C:cytoplasm"/>
    <property type="evidence" value="ECO:0007669"/>
    <property type="project" value="TreeGrafter"/>
</dbReference>
<proteinExistence type="predicted"/>
<sequence length="446" mass="49851">MYDPLLDKHTIVNAAYCDNYWFAHTRQDADFWPSTTATLATQQDIVVVGAGYTGFSAAETLARRYQRQVTLIDMNQLAWGCSSRNAGFVMKSTGRLGFQQWQQRFDLSIAKAVQSEYQRAHEQLLQRIHASPDQCSVQYGGYIKVAHRPQAVAGLRQQYQSLAQQQADVAWLDGNAIQRVLCSQQAHAGLHFRDCVGINPLQLAAADARACAAAGVNLVTGVQLQGWQQQGDGLRLATNVGAIDARQLLITSNAYSANRLHPSLYARSLPVLSSVIVTAPLNAQQQATIGLSPEHLIMDTRSLKYYYRLLPDGRLLFGGRGAIKGKDADKSRYAERLKHALNRVFPCLQQTAIEHFWSGWVSVSLDDYPRVFEADNNVFVSMGYCGAGVSFSHLAGQRLAQLAAGDKLPALPFYRTPLRRFPFARARRLGQWLYYHYGRWQDGDWH</sequence>
<dbReference type="Gene3D" id="3.50.50.60">
    <property type="entry name" value="FAD/NAD(P)-binding domain"/>
    <property type="match status" value="1"/>
</dbReference>
<dbReference type="InterPro" id="IPR006076">
    <property type="entry name" value="FAD-dep_OxRdtase"/>
</dbReference>
<evidence type="ECO:0000259" key="2">
    <source>
        <dbReference type="Pfam" id="PF01266"/>
    </source>
</evidence>
<name>K2L685_9GAMM</name>
<keyword evidence="1" id="KW-0560">Oxidoreductase</keyword>
<dbReference type="AlphaFoldDB" id="K2L685"/>
<dbReference type="Pfam" id="PF01266">
    <property type="entry name" value="DAO"/>
    <property type="match status" value="1"/>
</dbReference>
<dbReference type="PANTHER" id="PTHR13847:SF281">
    <property type="entry name" value="FAD DEPENDENT OXIDOREDUCTASE DOMAIN-CONTAINING PROTEIN"/>
    <property type="match status" value="1"/>
</dbReference>
<dbReference type="Proteomes" id="UP000014115">
    <property type="component" value="Unassembled WGS sequence"/>
</dbReference>
<dbReference type="GO" id="GO:0016491">
    <property type="term" value="F:oxidoreductase activity"/>
    <property type="evidence" value="ECO:0007669"/>
    <property type="project" value="UniProtKB-KW"/>
</dbReference>
<dbReference type="PATRIC" id="fig|740709.3.peg.609"/>